<name>A0A8S2V945_9BILA</name>
<dbReference type="EMBL" id="CAJOBA010070115">
    <property type="protein sequence ID" value="CAF4386388.1"/>
    <property type="molecule type" value="Genomic_DNA"/>
</dbReference>
<dbReference type="AlphaFoldDB" id="A0A8S2V945"/>
<evidence type="ECO:0000256" key="1">
    <source>
        <dbReference type="SAM" id="MobiDB-lite"/>
    </source>
</evidence>
<reference evidence="2" key="1">
    <citation type="submission" date="2021-02" db="EMBL/GenBank/DDBJ databases">
        <authorList>
            <person name="Nowell W R."/>
        </authorList>
    </citation>
    <scope>NUCLEOTIDE SEQUENCE</scope>
</reference>
<evidence type="ECO:0000313" key="2">
    <source>
        <dbReference type="EMBL" id="CAF4386388.1"/>
    </source>
</evidence>
<evidence type="ECO:0000313" key="3">
    <source>
        <dbReference type="Proteomes" id="UP000682733"/>
    </source>
</evidence>
<organism evidence="2 3">
    <name type="scientific">Didymodactylos carnosus</name>
    <dbReference type="NCBI Taxonomy" id="1234261"/>
    <lineage>
        <taxon>Eukaryota</taxon>
        <taxon>Metazoa</taxon>
        <taxon>Spiralia</taxon>
        <taxon>Gnathifera</taxon>
        <taxon>Rotifera</taxon>
        <taxon>Eurotatoria</taxon>
        <taxon>Bdelloidea</taxon>
        <taxon>Philodinida</taxon>
        <taxon>Philodinidae</taxon>
        <taxon>Didymodactylos</taxon>
    </lineage>
</organism>
<proteinExistence type="predicted"/>
<comment type="caution">
    <text evidence="2">The sequence shown here is derived from an EMBL/GenBank/DDBJ whole genome shotgun (WGS) entry which is preliminary data.</text>
</comment>
<feature type="non-terminal residue" evidence="2">
    <location>
        <position position="1"/>
    </location>
</feature>
<sequence length="319" mass="36892">IKVMNTIMHIYGDPTAVRTNDCIQQLITVKDTLQFDIDKCLDDENVMKDNDGKMELDSVDELLHSSDAIIHQSPFNTVMRKRIFLMDKHYLNKSTKFNNITNSNFSRRIVLLYYRWFAYLPLFSCLLSDFKERYAKDKQVTVTDKTLGRARLSNAVAESYFQIIKESILQNKRRLRPVDALIKINQSTLARLKAGRYGVSQKASTRKARPVDVLILEVWRKRRTQSRDSLTDSHLSEDHNLSINSESDNSWNYSNNNVSCNNNININNVLNIDDNDEILNTSVKSNDNQLPPLLNDHESEMNFNDTAMKDGIFPVLQHL</sequence>
<accession>A0A8S2V945</accession>
<feature type="region of interest" description="Disordered" evidence="1">
    <location>
        <begin position="227"/>
        <end position="248"/>
    </location>
</feature>
<protein>
    <submittedName>
        <fullName evidence="2">Uncharacterized protein</fullName>
    </submittedName>
</protein>
<dbReference type="Proteomes" id="UP000682733">
    <property type="component" value="Unassembled WGS sequence"/>
</dbReference>
<gene>
    <name evidence="2" type="ORF">TMI583_LOCUS42804</name>
</gene>
<feature type="compositionally biased region" description="Basic and acidic residues" evidence="1">
    <location>
        <begin position="227"/>
        <end position="240"/>
    </location>
</feature>